<dbReference type="Gene3D" id="3.40.50.980">
    <property type="match status" value="2"/>
</dbReference>
<reference evidence="7" key="1">
    <citation type="submission" date="2016-12" db="EMBL/GenBank/DDBJ databases">
        <title>The genomes of Aspergillus section Nigri reveals drivers in fungal speciation.</title>
        <authorList>
            <consortium name="DOE Joint Genome Institute"/>
            <person name="Vesth T.C."/>
            <person name="Nybo J."/>
            <person name="Theobald S."/>
            <person name="Brandl J."/>
            <person name="Frisvad J.C."/>
            <person name="Nielsen K.F."/>
            <person name="Lyhne E.K."/>
            <person name="Kogle M.E."/>
            <person name="Kuo A."/>
            <person name="Riley R."/>
            <person name="Clum A."/>
            <person name="Nolan M."/>
            <person name="Lipzen A."/>
            <person name="Salamov A."/>
            <person name="Henrissat B."/>
            <person name="Wiebenga A."/>
            <person name="De Vries R.P."/>
            <person name="Grigoriev I.V."/>
            <person name="Mortensen U.H."/>
            <person name="Andersen M.R."/>
            <person name="Baker S.E."/>
        </authorList>
    </citation>
    <scope>NUCLEOTIDE SEQUENCE [LARGE SCALE GENOMIC DNA]</scope>
    <source>
        <strain evidence="7">CBS 113365</strain>
    </source>
</reference>
<evidence type="ECO:0000256" key="3">
    <source>
        <dbReference type="ARBA" id="ARBA00022598"/>
    </source>
</evidence>
<dbReference type="PANTHER" id="PTHR45527">
    <property type="entry name" value="NONRIBOSOMAL PEPTIDE SYNTHETASE"/>
    <property type="match status" value="1"/>
</dbReference>
<dbReference type="AlphaFoldDB" id="A0A319AZN1"/>
<dbReference type="GO" id="GO:0043041">
    <property type="term" value="P:amino acid activation for nonribosomal peptide biosynthetic process"/>
    <property type="evidence" value="ECO:0007669"/>
    <property type="project" value="TreeGrafter"/>
</dbReference>
<dbReference type="GO" id="GO:0044550">
    <property type="term" value="P:secondary metabolite biosynthetic process"/>
    <property type="evidence" value="ECO:0007669"/>
    <property type="project" value="TreeGrafter"/>
</dbReference>
<dbReference type="GO" id="GO:0031177">
    <property type="term" value="F:phosphopantetheine binding"/>
    <property type="evidence" value="ECO:0007669"/>
    <property type="project" value="TreeGrafter"/>
</dbReference>
<evidence type="ECO:0000256" key="4">
    <source>
        <dbReference type="ARBA" id="ARBA00029454"/>
    </source>
</evidence>
<keyword evidence="8" id="KW-1185">Reference proteome</keyword>
<organism evidence="7 8">
    <name type="scientific">Aspergillus vadensis (strain CBS 113365 / IMI 142717 / IBT 24658)</name>
    <dbReference type="NCBI Taxonomy" id="1448311"/>
    <lineage>
        <taxon>Eukaryota</taxon>
        <taxon>Fungi</taxon>
        <taxon>Dikarya</taxon>
        <taxon>Ascomycota</taxon>
        <taxon>Pezizomycotina</taxon>
        <taxon>Eurotiomycetes</taxon>
        <taxon>Eurotiomycetidae</taxon>
        <taxon>Eurotiales</taxon>
        <taxon>Aspergillaceae</taxon>
        <taxon>Aspergillus</taxon>
        <taxon>Aspergillus subgen. Circumdati</taxon>
    </lineage>
</organism>
<evidence type="ECO:0000313" key="8">
    <source>
        <dbReference type="Proteomes" id="UP000248405"/>
    </source>
</evidence>
<dbReference type="InterPro" id="IPR000873">
    <property type="entry name" value="AMP-dep_synth/lig_dom"/>
</dbReference>
<comment type="similarity">
    <text evidence="4">Belongs to the NRP synthetase family.</text>
</comment>
<dbReference type="Proteomes" id="UP000248405">
    <property type="component" value="Unassembled WGS sequence"/>
</dbReference>
<gene>
    <name evidence="7" type="ORF">BO88DRAFT_470967</name>
</gene>
<evidence type="ECO:0000256" key="2">
    <source>
        <dbReference type="ARBA" id="ARBA00022553"/>
    </source>
</evidence>
<dbReference type="Gene3D" id="3.30.559.10">
    <property type="entry name" value="Chloramphenicol acetyltransferase-like domain"/>
    <property type="match status" value="1"/>
</dbReference>
<feature type="domain" description="Condensation" evidence="6">
    <location>
        <begin position="448"/>
        <end position="731"/>
    </location>
</feature>
<evidence type="ECO:0000313" key="7">
    <source>
        <dbReference type="EMBL" id="PYH65777.1"/>
    </source>
</evidence>
<dbReference type="GeneID" id="37216274"/>
<evidence type="ECO:0000259" key="5">
    <source>
        <dbReference type="Pfam" id="PF00501"/>
    </source>
</evidence>
<dbReference type="InterPro" id="IPR020845">
    <property type="entry name" value="AMP-binding_CS"/>
</dbReference>
<keyword evidence="2" id="KW-0597">Phosphoprotein</keyword>
<evidence type="ECO:0000259" key="6">
    <source>
        <dbReference type="Pfam" id="PF00668"/>
    </source>
</evidence>
<dbReference type="SUPFAM" id="SSF56801">
    <property type="entry name" value="Acetyl-CoA synthetase-like"/>
    <property type="match status" value="1"/>
</dbReference>
<accession>A0A319AZN1</accession>
<dbReference type="GO" id="GO:0005737">
    <property type="term" value="C:cytoplasm"/>
    <property type="evidence" value="ECO:0007669"/>
    <property type="project" value="TreeGrafter"/>
</dbReference>
<proteinExistence type="inferred from homology"/>
<keyword evidence="3" id="KW-0436">Ligase</keyword>
<dbReference type="Pfam" id="PF00501">
    <property type="entry name" value="AMP-binding"/>
    <property type="match status" value="1"/>
</dbReference>
<name>A0A319AZN1_ASPVC</name>
<dbReference type="OrthoDB" id="416786at2759"/>
<dbReference type="PROSITE" id="PS00455">
    <property type="entry name" value="AMP_BINDING"/>
    <property type="match status" value="1"/>
</dbReference>
<dbReference type="PANTHER" id="PTHR45527:SF16">
    <property type="entry name" value="NONRIBOSOMAL PEPTIDE SYNTHASE ATNA-RELATED"/>
    <property type="match status" value="1"/>
</dbReference>
<feature type="domain" description="AMP-dependent synthetase/ligase" evidence="5">
    <location>
        <begin position="239"/>
        <end position="422"/>
    </location>
</feature>
<sequence length="799" mass="87641">MEAKGEIGGIFPNLNDGVEAECTVMVQDILPLPVTDIARFCRDTEIAISLLLRTVWLIVMRPFLENDRICIGYRDYCDSPPHLASGPERVIQSDILPDAPVMELLKSNLGTELGNLCDECPPAHNTATALIREISGSGLLREAEKWNYNVALVGEVDEVSVLKRLSLVHKSSTLSTCLAENISSTVLQTIGEILTDSNRRIMDITLFSATNHDLVLQWNRKHSRGPATALIELVHQHAHLQDLEGIGPQRMVPVMITSPQWMTVAEIFTIMKAGGTFVPLDPTRPTNRLEDIIRQINATVAIASPDVAPILSSLVGVVVTVSPTTTSRLPSGRSDARWPDITPDTMAYVLFTSGSIGRPKGCVVCHGALGNAEYLSRALGITAESRVLQFASYGFAVSLLEVHCSLAVGATICIPSREDCLNGLNSAMDSMRHYLSPHPSVGRWTRVSMHLDIHGRINVNQLRTACLAMMQKHSIIRTVFTSLKDKSVQVVLKEPNVPFTYSSLSREFHDEVLPRTTPVPTKLPAEFGLVFRSQTDHSFTVRLLHAQYVGASLPLLFADLETGYSGQLLSPIIAVSFADYVYGRAQLRSADSLTFWKDYIRGASLTTLSNPTLAGLDNAAEVTAIVAGEIPTPPPGITLAMLVKASFAFTLAEMANTEDITFLLGLNTRGLPIKGVEGIVGPCIHRCPIQVQLRQTWTVSDLCQSVYDNYTTISRHCHLELPDIIDNCTDWPSGSDFPRGLNHVSTSGSFSFSLKDTHTLHSPIDAQVHTTNRLAVCPFIRRRPDLENTGTDFEQRDKQ</sequence>
<protein>
    <submittedName>
        <fullName evidence="7">Acetyl-CoA synthetase-like protein</fullName>
    </submittedName>
</protein>
<dbReference type="Pfam" id="PF00668">
    <property type="entry name" value="Condensation"/>
    <property type="match status" value="1"/>
</dbReference>
<dbReference type="InterPro" id="IPR023213">
    <property type="entry name" value="CAT-like_dom_sf"/>
</dbReference>
<dbReference type="InterPro" id="IPR001242">
    <property type="entry name" value="Condensation_dom"/>
</dbReference>
<dbReference type="Gene3D" id="3.30.559.30">
    <property type="entry name" value="Nonribosomal peptide synthetase, condensation domain"/>
    <property type="match status" value="1"/>
</dbReference>
<dbReference type="EMBL" id="KZ821637">
    <property type="protein sequence ID" value="PYH65777.1"/>
    <property type="molecule type" value="Genomic_DNA"/>
</dbReference>
<keyword evidence="1" id="KW-0596">Phosphopantetheine</keyword>
<dbReference type="GO" id="GO:0016874">
    <property type="term" value="F:ligase activity"/>
    <property type="evidence" value="ECO:0007669"/>
    <property type="project" value="UniProtKB-KW"/>
</dbReference>
<evidence type="ECO:0000256" key="1">
    <source>
        <dbReference type="ARBA" id="ARBA00022450"/>
    </source>
</evidence>
<dbReference type="RefSeq" id="XP_025559571.1">
    <property type="nucleotide sequence ID" value="XM_025711682.1"/>
</dbReference>
<dbReference type="SUPFAM" id="SSF52777">
    <property type="entry name" value="CoA-dependent acyltransferases"/>
    <property type="match status" value="2"/>
</dbReference>